<reference evidence="2 3" key="1">
    <citation type="journal article" date="2015" name="Stand. Genomic Sci.">
        <title>Genomic Encyclopedia of Bacterial and Archaeal Type Strains, Phase III: the genomes of soil and plant-associated and newly described type strains.</title>
        <authorList>
            <person name="Whitman W.B."/>
            <person name="Woyke T."/>
            <person name="Klenk H.P."/>
            <person name="Zhou Y."/>
            <person name="Lilburn T.G."/>
            <person name="Beck B.J."/>
            <person name="De Vos P."/>
            <person name="Vandamme P."/>
            <person name="Eisen J.A."/>
            <person name="Garrity G."/>
            <person name="Hugenholtz P."/>
            <person name="Kyrpides N.C."/>
        </authorList>
    </citation>
    <scope>NUCLEOTIDE SEQUENCE [LARGE SCALE GENOMIC DNA]</scope>
    <source>
        <strain evidence="2 3">VKM Ac-2541</strain>
    </source>
</reference>
<gene>
    <name evidence="2" type="ORF">EV646_102670</name>
</gene>
<accession>A0A4R2J1C1</accession>
<sequence length="66" mass="6623">MTPAFHRTAGRLAAAGLATAALTTAAIAGAQSAQAANSCDKSPLARTFDAVLSLRTADLPQTPTCH</sequence>
<protein>
    <submittedName>
        <fullName evidence="2">Uncharacterized protein</fullName>
    </submittedName>
</protein>
<evidence type="ECO:0000313" key="3">
    <source>
        <dbReference type="Proteomes" id="UP000295573"/>
    </source>
</evidence>
<dbReference type="Proteomes" id="UP000295573">
    <property type="component" value="Unassembled WGS sequence"/>
</dbReference>
<evidence type="ECO:0000313" key="2">
    <source>
        <dbReference type="EMBL" id="TCO50596.1"/>
    </source>
</evidence>
<feature type="signal peptide" evidence="1">
    <location>
        <begin position="1"/>
        <end position="35"/>
    </location>
</feature>
<proteinExistence type="predicted"/>
<organism evidence="2 3">
    <name type="scientific">Kribbella antiqua</name>
    <dbReference type="NCBI Taxonomy" id="2512217"/>
    <lineage>
        <taxon>Bacteria</taxon>
        <taxon>Bacillati</taxon>
        <taxon>Actinomycetota</taxon>
        <taxon>Actinomycetes</taxon>
        <taxon>Propionibacteriales</taxon>
        <taxon>Kribbellaceae</taxon>
        <taxon>Kribbella</taxon>
    </lineage>
</organism>
<keyword evidence="1" id="KW-0732">Signal</keyword>
<feature type="chain" id="PRO_5020277937" evidence="1">
    <location>
        <begin position="36"/>
        <end position="66"/>
    </location>
</feature>
<evidence type="ECO:0000256" key="1">
    <source>
        <dbReference type="SAM" id="SignalP"/>
    </source>
</evidence>
<dbReference type="EMBL" id="SLWR01000002">
    <property type="protein sequence ID" value="TCO50596.1"/>
    <property type="molecule type" value="Genomic_DNA"/>
</dbReference>
<name>A0A4R2J1C1_9ACTN</name>
<dbReference type="AlphaFoldDB" id="A0A4R2J1C1"/>
<dbReference type="RefSeq" id="WP_132146038.1">
    <property type="nucleotide sequence ID" value="NZ_SLWR01000002.1"/>
</dbReference>
<keyword evidence="3" id="KW-1185">Reference proteome</keyword>
<comment type="caution">
    <text evidence="2">The sequence shown here is derived from an EMBL/GenBank/DDBJ whole genome shotgun (WGS) entry which is preliminary data.</text>
</comment>